<dbReference type="AlphaFoldDB" id="A0AAN5CHD7"/>
<accession>A0AAN5CHD7</accession>
<keyword evidence="4" id="KW-1185">Reference proteome</keyword>
<dbReference type="GO" id="GO:0003723">
    <property type="term" value="F:RNA binding"/>
    <property type="evidence" value="ECO:0007669"/>
    <property type="project" value="UniProtKB-KW"/>
</dbReference>
<dbReference type="CDD" id="cd00590">
    <property type="entry name" value="RRM_SF"/>
    <property type="match status" value="1"/>
</dbReference>
<evidence type="ECO:0000256" key="1">
    <source>
        <dbReference type="ARBA" id="ARBA00022737"/>
    </source>
</evidence>
<dbReference type="PANTHER" id="PTHR13976">
    <property type="entry name" value="HETEROGENEOUS NUCLEAR RIBONUCLEOPROTEIN-RELATED"/>
    <property type="match status" value="1"/>
</dbReference>
<dbReference type="InterPro" id="IPR035979">
    <property type="entry name" value="RBD_domain_sf"/>
</dbReference>
<dbReference type="Proteomes" id="UP001328107">
    <property type="component" value="Unassembled WGS sequence"/>
</dbReference>
<evidence type="ECO:0008006" key="5">
    <source>
        <dbReference type="Google" id="ProtNLM"/>
    </source>
</evidence>
<keyword evidence="2" id="KW-0694">RNA-binding</keyword>
<dbReference type="EMBL" id="BTRK01000003">
    <property type="protein sequence ID" value="GMR43716.1"/>
    <property type="molecule type" value="Genomic_DNA"/>
</dbReference>
<proteinExistence type="predicted"/>
<name>A0AAN5CHD7_9BILA</name>
<evidence type="ECO:0000313" key="4">
    <source>
        <dbReference type="Proteomes" id="UP001328107"/>
    </source>
</evidence>
<evidence type="ECO:0000256" key="2">
    <source>
        <dbReference type="ARBA" id="ARBA00022884"/>
    </source>
</evidence>
<dbReference type="Gene3D" id="3.30.70.330">
    <property type="match status" value="1"/>
</dbReference>
<reference evidence="4" key="1">
    <citation type="submission" date="2022-10" db="EMBL/GenBank/DDBJ databases">
        <title>Genome assembly of Pristionchus species.</title>
        <authorList>
            <person name="Yoshida K."/>
            <person name="Sommer R.J."/>
        </authorList>
    </citation>
    <scope>NUCLEOTIDE SEQUENCE [LARGE SCALE GENOMIC DNA]</scope>
    <source>
        <strain evidence="4">RS5460</strain>
    </source>
</reference>
<gene>
    <name evidence="3" type="ORF">PMAYCL1PPCAC_13911</name>
</gene>
<keyword evidence="1" id="KW-0677">Repeat</keyword>
<dbReference type="SUPFAM" id="SSF54928">
    <property type="entry name" value="RNA-binding domain, RBD"/>
    <property type="match status" value="2"/>
</dbReference>
<evidence type="ECO:0000313" key="3">
    <source>
        <dbReference type="EMBL" id="GMR43716.1"/>
    </source>
</evidence>
<feature type="non-terminal residue" evidence="3">
    <location>
        <position position="1"/>
    </location>
</feature>
<dbReference type="InterPro" id="IPR012677">
    <property type="entry name" value="Nucleotide-bd_a/b_plait_sf"/>
</dbReference>
<protein>
    <recommendedName>
        <fullName evidence="5">RRM domain-containing protein</fullName>
    </recommendedName>
</protein>
<organism evidence="3 4">
    <name type="scientific">Pristionchus mayeri</name>
    <dbReference type="NCBI Taxonomy" id="1317129"/>
    <lineage>
        <taxon>Eukaryota</taxon>
        <taxon>Metazoa</taxon>
        <taxon>Ecdysozoa</taxon>
        <taxon>Nematoda</taxon>
        <taxon>Chromadorea</taxon>
        <taxon>Rhabditida</taxon>
        <taxon>Rhabditina</taxon>
        <taxon>Diplogasteromorpha</taxon>
        <taxon>Diplogasteroidea</taxon>
        <taxon>Neodiplogasteridae</taxon>
        <taxon>Pristionchus</taxon>
    </lineage>
</organism>
<dbReference type="InterPro" id="IPR050666">
    <property type="entry name" value="ESRP"/>
</dbReference>
<comment type="caution">
    <text evidence="3">The sequence shown here is derived from an EMBL/GenBank/DDBJ whole genome shotgun (WGS) entry which is preliminary data.</text>
</comment>
<feature type="non-terminal residue" evidence="3">
    <location>
        <position position="191"/>
    </location>
</feature>
<sequence length="191" mass="20471">FVASAAVSAKKNANVETSASIGQAKTTTKNPKTAKTLKNTKEEFFIRCTGMPYTAKDNEVAEFLGGKGIKRVQLTTTQSGAGAILEYEDNQSFKAALSNNGKSMGNRHVKVMRCSSFEMADAEKATRNPSKAGGLEPTDAVTSEFVISCRGLPRGTTENQLVEFLGGKGIKRVELATKPHPIDHAIVECED</sequence>